<evidence type="ECO:0000313" key="2">
    <source>
        <dbReference type="Proteomes" id="UP000092643"/>
    </source>
</evidence>
<proteinExistence type="predicted"/>
<dbReference type="AlphaFoldDB" id="A0A1A7NWE6"/>
<evidence type="ECO:0000313" key="1">
    <source>
        <dbReference type="EMBL" id="OBW96533.1"/>
    </source>
</evidence>
<accession>A0A1A7NWE6</accession>
<dbReference type="Proteomes" id="UP000092643">
    <property type="component" value="Unassembled WGS sequence"/>
</dbReference>
<dbReference type="EMBL" id="JTJO01000062">
    <property type="protein sequence ID" value="OBW96533.1"/>
    <property type="molecule type" value="Genomic_DNA"/>
</dbReference>
<comment type="caution">
    <text evidence="1">The sequence shown here is derived from an EMBL/GenBank/DDBJ whole genome shotgun (WGS) entry which is preliminary data.</text>
</comment>
<protein>
    <submittedName>
        <fullName evidence="1">Uncharacterized protein</fullName>
    </submittedName>
</protein>
<reference evidence="1 2" key="1">
    <citation type="submission" date="2014-11" db="EMBL/GenBank/DDBJ databases">
        <title>Pan-genome of Gallibacterium spp.</title>
        <authorList>
            <person name="Kudirkiene E."/>
            <person name="Bojesen A.M."/>
        </authorList>
    </citation>
    <scope>NUCLEOTIDE SEQUENCE [LARGE SCALE GENOMIC DNA]</scope>
    <source>
        <strain evidence="1 2">F 279</strain>
    </source>
</reference>
<organism evidence="1 2">
    <name type="scientific">Gallibacterium anatis</name>
    <dbReference type="NCBI Taxonomy" id="750"/>
    <lineage>
        <taxon>Bacteria</taxon>
        <taxon>Pseudomonadati</taxon>
        <taxon>Pseudomonadota</taxon>
        <taxon>Gammaproteobacteria</taxon>
        <taxon>Pasteurellales</taxon>
        <taxon>Pasteurellaceae</taxon>
        <taxon>Gallibacterium</taxon>
    </lineage>
</organism>
<gene>
    <name evidence="1" type="ORF">QV03_10915</name>
</gene>
<sequence>MGTSLKILRQATPRNEDQQVVRGRAFFASFFCTSKKMKSTFRSKPKTKCEMKTSKLSGGVLFLFRFFARAKK</sequence>
<name>A0A1A7NWE6_9PAST</name>